<protein>
    <submittedName>
        <fullName evidence="8">Uu.00g136040.m01.CDS01</fullName>
    </submittedName>
</protein>
<keyword evidence="5" id="KW-0560">Oxidoreductase</keyword>
<evidence type="ECO:0000313" key="8">
    <source>
        <dbReference type="EMBL" id="CAJ2508578.1"/>
    </source>
</evidence>
<dbReference type="PANTHER" id="PTHR47178:SF2">
    <property type="entry name" value="FAD-BINDING DOMAIN-CONTAINING PROTEIN"/>
    <property type="match status" value="1"/>
</dbReference>
<dbReference type="AlphaFoldDB" id="A0AAI8VQ04"/>
<dbReference type="InterPro" id="IPR002938">
    <property type="entry name" value="FAD-bd"/>
</dbReference>
<dbReference type="InterPro" id="IPR036188">
    <property type="entry name" value="FAD/NAD-bd_sf"/>
</dbReference>
<keyword evidence="4" id="KW-0274">FAD</keyword>
<comment type="cofactor">
    <cofactor evidence="1">
        <name>FAD</name>
        <dbReference type="ChEBI" id="CHEBI:57692"/>
    </cofactor>
</comment>
<dbReference type="Proteomes" id="UP001295740">
    <property type="component" value="Unassembled WGS sequence"/>
</dbReference>
<keyword evidence="3" id="KW-0285">Flavoprotein</keyword>
<dbReference type="PANTHER" id="PTHR47178">
    <property type="entry name" value="MONOOXYGENASE, FAD-BINDING"/>
    <property type="match status" value="1"/>
</dbReference>
<dbReference type="EMBL" id="CAUWAG010000012">
    <property type="protein sequence ID" value="CAJ2508578.1"/>
    <property type="molecule type" value="Genomic_DNA"/>
</dbReference>
<dbReference type="PRINTS" id="PR00420">
    <property type="entry name" value="RNGMNOXGNASE"/>
</dbReference>
<name>A0AAI8VQ04_9PEZI</name>
<comment type="caution">
    <text evidence="8">The sequence shown here is derived from an EMBL/GenBank/DDBJ whole genome shotgun (WGS) entry which is preliminary data.</text>
</comment>
<evidence type="ECO:0000256" key="4">
    <source>
        <dbReference type="ARBA" id="ARBA00022827"/>
    </source>
</evidence>
<reference evidence="8" key="1">
    <citation type="submission" date="2023-10" db="EMBL/GenBank/DDBJ databases">
        <authorList>
            <person name="Hackl T."/>
        </authorList>
    </citation>
    <scope>NUCLEOTIDE SEQUENCE</scope>
</reference>
<proteinExistence type="predicted"/>
<keyword evidence="9" id="KW-1185">Reference proteome</keyword>
<sequence length="400" mass="44879">MDDFHVLIIGAGITGLLLAQALEKANIRYTIFEAEVSAEAYRPRQWGLSIHWSTPLLKRILPDDLWARIHEAQCDPFYKNPDVEHLNIYDGTTGEKMNSMPEPNHMRFNRARMRAFCTQGIDYDKKIASLKPSEDGKSVTASFEDGTSVVGTLAVGADGANSKIRHLLLGDEKAAATPASIVSANATVQYTKPEQALFLRQLHPTFYMALHPEGGLFWVSPQDIPDPDDPSTWKFQLFMNWRGPAPTDRKNVLPELKQWATKLVDPWKSAIEWLPDDAVIETQRIAYWHPFERNSWQGRVTLAGDAAHPMVPFRGQGLSHCIADVTSLLAQVQAHLEEKKPLAEAINDYDAEVVARAGDEVKVSLQTMDFLLTWELVEQSPSFKRSADPNEAALKIIRKV</sequence>
<comment type="pathway">
    <text evidence="2">Secondary metabolite biosynthesis.</text>
</comment>
<accession>A0AAI8VQ04</accession>
<dbReference type="Pfam" id="PF01494">
    <property type="entry name" value="FAD_binding_3"/>
    <property type="match status" value="1"/>
</dbReference>
<dbReference type="GO" id="GO:0004497">
    <property type="term" value="F:monooxygenase activity"/>
    <property type="evidence" value="ECO:0007669"/>
    <property type="project" value="UniProtKB-KW"/>
</dbReference>
<gene>
    <name evidence="8" type="ORF">KHLLAP_LOCUS9046</name>
</gene>
<evidence type="ECO:0000256" key="1">
    <source>
        <dbReference type="ARBA" id="ARBA00001974"/>
    </source>
</evidence>
<evidence type="ECO:0000256" key="2">
    <source>
        <dbReference type="ARBA" id="ARBA00005179"/>
    </source>
</evidence>
<evidence type="ECO:0000256" key="3">
    <source>
        <dbReference type="ARBA" id="ARBA00022630"/>
    </source>
</evidence>
<dbReference type="GO" id="GO:0071949">
    <property type="term" value="F:FAD binding"/>
    <property type="evidence" value="ECO:0007669"/>
    <property type="project" value="InterPro"/>
</dbReference>
<evidence type="ECO:0000259" key="7">
    <source>
        <dbReference type="Pfam" id="PF01494"/>
    </source>
</evidence>
<dbReference type="Gene3D" id="3.50.50.60">
    <property type="entry name" value="FAD/NAD(P)-binding domain"/>
    <property type="match status" value="1"/>
</dbReference>
<evidence type="ECO:0000313" key="9">
    <source>
        <dbReference type="Proteomes" id="UP001295740"/>
    </source>
</evidence>
<evidence type="ECO:0000256" key="6">
    <source>
        <dbReference type="ARBA" id="ARBA00023033"/>
    </source>
</evidence>
<evidence type="ECO:0000256" key="5">
    <source>
        <dbReference type="ARBA" id="ARBA00023002"/>
    </source>
</evidence>
<feature type="domain" description="FAD-binding" evidence="7">
    <location>
        <begin position="4"/>
        <end position="357"/>
    </location>
</feature>
<dbReference type="SUPFAM" id="SSF51905">
    <property type="entry name" value="FAD/NAD(P)-binding domain"/>
    <property type="match status" value="1"/>
</dbReference>
<keyword evidence="6" id="KW-0503">Monooxygenase</keyword>
<organism evidence="8 9">
    <name type="scientific">Anthostomella pinea</name>
    <dbReference type="NCBI Taxonomy" id="933095"/>
    <lineage>
        <taxon>Eukaryota</taxon>
        <taxon>Fungi</taxon>
        <taxon>Dikarya</taxon>
        <taxon>Ascomycota</taxon>
        <taxon>Pezizomycotina</taxon>
        <taxon>Sordariomycetes</taxon>
        <taxon>Xylariomycetidae</taxon>
        <taxon>Xylariales</taxon>
        <taxon>Xylariaceae</taxon>
        <taxon>Anthostomella</taxon>
    </lineage>
</organism>